<evidence type="ECO:0000256" key="10">
    <source>
        <dbReference type="ARBA" id="ARBA00023329"/>
    </source>
</evidence>
<evidence type="ECO:0000256" key="11">
    <source>
        <dbReference type="RuleBase" id="RU366052"/>
    </source>
</evidence>
<name>A0A7S3PGU7_9STRA</name>
<comment type="similarity">
    <text evidence="2 11">Belongs to the adaptor complexes medium subunit family. Delta-COP subfamily.</text>
</comment>
<keyword evidence="7 11" id="KW-0653">Protein transport</keyword>
<protein>
    <recommendedName>
        <fullName evidence="11">Coatomer subunit delta</fullName>
    </recommendedName>
</protein>
<dbReference type="GO" id="GO:0006890">
    <property type="term" value="P:retrograde vesicle-mediated transport, Golgi to endoplasmic reticulum"/>
    <property type="evidence" value="ECO:0007669"/>
    <property type="project" value="UniProtKB-UniRule"/>
</dbReference>
<sequence length="565" mass="60836">MVVLALAICTKNGKSLVSRQYVGMTRIRIEGILAAFPKLIADDGGADGGLKKRQHTFVETDTVRYVYQPIESLYLLIVTTKGSNIIQDLDTLRLISKVLPDYCQPVTEEGISEHVFELVFAFDEVINLGYKENLTLAEIRTNLEMDSHEEKLHMMVRASKENEARDEGRRKAAAIKAAQREMKEMGGMGNKAMGNMKGFGGGSSSGFGNTPDSGFGGSNAGFGGSTSGFGGSNSGFGSDSFGGGSGSGSGSGPAPGSTYGSQAATAGSGGGMKLGKGMSLKKKSKGVDMMEQMASEEGISASALDNQREAAPQAAAPGAVVRHDPIEVEVLESITCRLSADGGVLDFEVKGQLNLLCHEEDTKVLLHLAPQSRAPAADFKVRPNPQMSKPDFAKGVLQMRSADRPFPKQLGLLQWKLKSTDENMIPLKLVCWPEDIGDGKMNVNIEYNLGDTALTLHDVLIKIPLNNHGTPEIVTSETGVYRHNSRRHILEWEINVIDADSSSGILEFEIDCTDKADLFPVTVSFGSNDTLYPIEIGNITTLDGEQAKYGQRKQLKVEQFEIESE</sequence>
<comment type="subunit">
    <text evidence="3 11">Oligomeric complex that consists of at least the alpha, beta, beta', gamma, delta, epsilon and zeta subunits.</text>
</comment>
<evidence type="ECO:0000256" key="7">
    <source>
        <dbReference type="ARBA" id="ARBA00022927"/>
    </source>
</evidence>
<dbReference type="InterPro" id="IPR027059">
    <property type="entry name" value="Coatomer_dsu"/>
</dbReference>
<keyword evidence="6 11" id="KW-0931">ER-Golgi transport</keyword>
<dbReference type="PROSITE" id="PS51072">
    <property type="entry name" value="MHD"/>
    <property type="match status" value="1"/>
</dbReference>
<feature type="region of interest" description="Disordered" evidence="12">
    <location>
        <begin position="240"/>
        <end position="285"/>
    </location>
</feature>
<dbReference type="GO" id="GO:0015031">
    <property type="term" value="P:protein transport"/>
    <property type="evidence" value="ECO:0007669"/>
    <property type="project" value="UniProtKB-KW"/>
</dbReference>
<dbReference type="SUPFAM" id="SSF49447">
    <property type="entry name" value="Second domain of Mu2 adaptin subunit (ap50) of ap2 adaptor"/>
    <property type="match status" value="1"/>
</dbReference>
<dbReference type="SUPFAM" id="SSF64356">
    <property type="entry name" value="SNARE-like"/>
    <property type="match status" value="1"/>
</dbReference>
<evidence type="ECO:0000256" key="6">
    <source>
        <dbReference type="ARBA" id="ARBA00022892"/>
    </source>
</evidence>
<dbReference type="InterPro" id="IPR028565">
    <property type="entry name" value="MHD"/>
</dbReference>
<evidence type="ECO:0000259" key="13">
    <source>
        <dbReference type="PROSITE" id="PS51072"/>
    </source>
</evidence>
<evidence type="ECO:0000256" key="1">
    <source>
        <dbReference type="ARBA" id="ARBA00004255"/>
    </source>
</evidence>
<evidence type="ECO:0000256" key="3">
    <source>
        <dbReference type="ARBA" id="ARBA00011775"/>
    </source>
</evidence>
<dbReference type="GO" id="GO:0006888">
    <property type="term" value="P:endoplasmic reticulum to Golgi vesicle-mediated transport"/>
    <property type="evidence" value="ECO:0007669"/>
    <property type="project" value="TreeGrafter"/>
</dbReference>
<accession>A0A7S3PGU7</accession>
<evidence type="ECO:0000256" key="2">
    <source>
        <dbReference type="ARBA" id="ARBA00010516"/>
    </source>
</evidence>
<evidence type="ECO:0000256" key="12">
    <source>
        <dbReference type="SAM" id="MobiDB-lite"/>
    </source>
</evidence>
<reference evidence="14" key="1">
    <citation type="submission" date="2021-01" db="EMBL/GenBank/DDBJ databases">
        <authorList>
            <person name="Corre E."/>
            <person name="Pelletier E."/>
            <person name="Niang G."/>
            <person name="Scheremetjew M."/>
            <person name="Finn R."/>
            <person name="Kale V."/>
            <person name="Holt S."/>
            <person name="Cochrane G."/>
            <person name="Meng A."/>
            <person name="Brown T."/>
            <person name="Cohen L."/>
        </authorList>
    </citation>
    <scope>NUCLEOTIDE SEQUENCE</scope>
    <source>
        <strain evidence="14">GSBS06</strain>
    </source>
</reference>
<keyword evidence="9 11" id="KW-0472">Membrane</keyword>
<evidence type="ECO:0000256" key="9">
    <source>
        <dbReference type="ARBA" id="ARBA00023136"/>
    </source>
</evidence>
<keyword evidence="5 11" id="KW-0963">Cytoplasm</keyword>
<dbReference type="InterPro" id="IPR011012">
    <property type="entry name" value="Longin-like_dom_sf"/>
</dbReference>
<dbReference type="PANTHER" id="PTHR10121">
    <property type="entry name" value="COATOMER SUBUNIT DELTA"/>
    <property type="match status" value="1"/>
</dbReference>
<keyword evidence="10" id="KW-0968">Cytoplasmic vesicle</keyword>
<comment type="subcellular location">
    <subcellularLocation>
        <location evidence="11">Cytoplasm</location>
    </subcellularLocation>
    <subcellularLocation>
        <location evidence="1 11">Golgi apparatus membrane</location>
        <topology evidence="1 11">Peripheral membrane protein</topology>
        <orientation evidence="1 11">Cytoplasmic side</orientation>
    </subcellularLocation>
    <subcellularLocation>
        <location evidence="11">Cytoplasmic vesicle</location>
        <location evidence="11">COPI-coated vesicle membrane</location>
        <topology evidence="11">Peripheral membrane protein</topology>
        <orientation evidence="11">Cytoplasmic side</orientation>
    </subcellularLocation>
</comment>
<dbReference type="GO" id="GO:0000139">
    <property type="term" value="C:Golgi membrane"/>
    <property type="evidence" value="ECO:0007669"/>
    <property type="project" value="UniProtKB-SubCell"/>
</dbReference>
<dbReference type="CDD" id="cd09254">
    <property type="entry name" value="AP_delta-COPI_MHD"/>
    <property type="match status" value="1"/>
</dbReference>
<evidence type="ECO:0000256" key="5">
    <source>
        <dbReference type="ARBA" id="ARBA00022490"/>
    </source>
</evidence>
<gene>
    <name evidence="14" type="ORF">ASTO00021_LOCUS6426</name>
</gene>
<dbReference type="Gene3D" id="3.30.450.60">
    <property type="match status" value="1"/>
</dbReference>
<feature type="compositionally biased region" description="Low complexity" evidence="12">
    <location>
        <begin position="254"/>
        <end position="266"/>
    </location>
</feature>
<keyword evidence="8 11" id="KW-0333">Golgi apparatus</keyword>
<dbReference type="Pfam" id="PF00928">
    <property type="entry name" value="Adap_comp_sub"/>
    <property type="match status" value="1"/>
</dbReference>
<evidence type="ECO:0000256" key="8">
    <source>
        <dbReference type="ARBA" id="ARBA00023034"/>
    </source>
</evidence>
<organism evidence="14">
    <name type="scientific">Aplanochytrium stocchinoi</name>
    <dbReference type="NCBI Taxonomy" id="215587"/>
    <lineage>
        <taxon>Eukaryota</taxon>
        <taxon>Sar</taxon>
        <taxon>Stramenopiles</taxon>
        <taxon>Bigyra</taxon>
        <taxon>Labyrinthulomycetes</taxon>
        <taxon>Thraustochytrida</taxon>
        <taxon>Thraustochytriidae</taxon>
        <taxon>Aplanochytrium</taxon>
    </lineage>
</organism>
<dbReference type="AlphaFoldDB" id="A0A7S3PGU7"/>
<feature type="domain" description="MHD" evidence="13">
    <location>
        <begin position="323"/>
        <end position="563"/>
    </location>
</feature>
<dbReference type="Gene3D" id="2.60.40.1170">
    <property type="entry name" value="Mu homology domain, subdomain B"/>
    <property type="match status" value="2"/>
</dbReference>
<dbReference type="EMBL" id="HBIN01008646">
    <property type="protein sequence ID" value="CAE0436155.1"/>
    <property type="molecule type" value="Transcribed_RNA"/>
</dbReference>
<dbReference type="CDD" id="cd14830">
    <property type="entry name" value="Delta_COP_N"/>
    <property type="match status" value="1"/>
</dbReference>
<dbReference type="PANTHER" id="PTHR10121:SF0">
    <property type="entry name" value="COATOMER SUBUNIT DELTA"/>
    <property type="match status" value="1"/>
</dbReference>
<dbReference type="FunFam" id="3.30.450.60:FF:000003">
    <property type="entry name" value="Coatomer subunit delta"/>
    <property type="match status" value="1"/>
</dbReference>
<evidence type="ECO:0000313" key="14">
    <source>
        <dbReference type="EMBL" id="CAE0436155.1"/>
    </source>
</evidence>
<keyword evidence="4 11" id="KW-0813">Transport</keyword>
<evidence type="ECO:0000256" key="4">
    <source>
        <dbReference type="ARBA" id="ARBA00022448"/>
    </source>
</evidence>
<dbReference type="InterPro" id="IPR036168">
    <property type="entry name" value="AP2_Mu_C_sf"/>
</dbReference>
<proteinExistence type="inferred from homology"/>
<dbReference type="GO" id="GO:0051645">
    <property type="term" value="P:Golgi localization"/>
    <property type="evidence" value="ECO:0007669"/>
    <property type="project" value="TreeGrafter"/>
</dbReference>
<dbReference type="GO" id="GO:0030126">
    <property type="term" value="C:COPI vesicle coat"/>
    <property type="evidence" value="ECO:0007669"/>
    <property type="project" value="UniProtKB-UniRule"/>
</dbReference>
<comment type="function">
    <text evidence="11">The coatomer is a cytosolic protein complex that binds to dilysine motifs and reversibly associates with Golgi non-clathrin-coated vesicles, which further mediate biosynthetic protein transport from the ER, via the Golgi up to the trans Golgi network.</text>
</comment>
<feature type="compositionally biased region" description="Gly residues" evidence="12">
    <location>
        <begin position="240"/>
        <end position="253"/>
    </location>
</feature>